<dbReference type="InterPro" id="IPR054162">
    <property type="entry name" value="DUF6293_C"/>
</dbReference>
<comment type="caution">
    <text evidence="3">The sequence shown here is derived from an EMBL/GenBank/DDBJ whole genome shotgun (WGS) entry which is preliminary data.</text>
</comment>
<evidence type="ECO:0000313" key="4">
    <source>
        <dbReference type="Proteomes" id="UP001259659"/>
    </source>
</evidence>
<feature type="domain" description="HFX-2341-like N-terminal" evidence="1">
    <location>
        <begin position="8"/>
        <end position="127"/>
    </location>
</feature>
<protein>
    <submittedName>
        <fullName evidence="3">DUF6293 family protein</fullName>
    </submittedName>
</protein>
<keyword evidence="4" id="KW-1185">Reference proteome</keyword>
<dbReference type="Pfam" id="PF19810">
    <property type="entry name" value="HFX_2341_N"/>
    <property type="match status" value="1"/>
</dbReference>
<dbReference type="Gene3D" id="3.40.50.10770">
    <property type="entry name" value="Hypothetical protein VC1899 like domain (Restriction endonuclease-like)"/>
    <property type="match status" value="1"/>
</dbReference>
<sequence>MSDYIPRRVHIAPQGFEDERISIPAIERDADILILVGHDEPDETAVQCRQRIIDELDEHGIEVQEDATCDLFDLNDSLETLLTLIRDRNPDDTVRVNISAGSKITAIAGMLACMFTGADPYYVVPKGYHDNEDEGEYQTVSHGMEDIKPLPAYPVTEPDLQLIQVLAFIEEEQPDDGPYGVLLKDIGRYLLEQDLPAVHGSDKSPDEAEDIYPTVNEKIVNPLRQRRLITKTRLDGGTQIRTTQEGEEMLALAASLTGE</sequence>
<dbReference type="EMBL" id="JAMQON010000009">
    <property type="protein sequence ID" value="MDS0261860.1"/>
    <property type="molecule type" value="Genomic_DNA"/>
</dbReference>
<dbReference type="Proteomes" id="UP001259659">
    <property type="component" value="Unassembled WGS sequence"/>
</dbReference>
<gene>
    <name evidence="3" type="ORF">NDI56_20865</name>
</gene>
<dbReference type="Pfam" id="PF22665">
    <property type="entry name" value="WHD_DUF6293"/>
    <property type="match status" value="1"/>
</dbReference>
<dbReference type="RefSeq" id="WP_310921709.1">
    <property type="nucleotide sequence ID" value="NZ_JAMQON010000009.1"/>
</dbReference>
<name>A0ABU2FJH5_9EURY</name>
<organism evidence="3 4">
    <name type="scientific">Haloarcula saliterrae</name>
    <dbReference type="NCBI Taxonomy" id="2950534"/>
    <lineage>
        <taxon>Archaea</taxon>
        <taxon>Methanobacteriati</taxon>
        <taxon>Methanobacteriota</taxon>
        <taxon>Stenosarchaea group</taxon>
        <taxon>Halobacteria</taxon>
        <taxon>Halobacteriales</taxon>
        <taxon>Haloarculaceae</taxon>
        <taxon>Haloarcula</taxon>
    </lineage>
</organism>
<proteinExistence type="predicted"/>
<feature type="domain" description="DUF6293" evidence="2">
    <location>
        <begin position="150"/>
        <end position="251"/>
    </location>
</feature>
<evidence type="ECO:0000259" key="1">
    <source>
        <dbReference type="Pfam" id="PF19810"/>
    </source>
</evidence>
<reference evidence="3 4" key="1">
    <citation type="submission" date="2022-06" db="EMBL/GenBank/DDBJ databases">
        <title>Haloarcula sp. a new haloarchaeum isolate from saline soil.</title>
        <authorList>
            <person name="Strakova D."/>
            <person name="Galisteo C."/>
            <person name="Sanchez-Porro C."/>
            <person name="Ventosa A."/>
        </authorList>
    </citation>
    <scope>NUCLEOTIDE SEQUENCE [LARGE SCALE GENOMIC DNA]</scope>
    <source>
        <strain evidence="3 4">S1CR25-12</strain>
    </source>
</reference>
<dbReference type="InterPro" id="IPR046260">
    <property type="entry name" value="HFX_2341-like_N"/>
</dbReference>
<evidence type="ECO:0000313" key="3">
    <source>
        <dbReference type="EMBL" id="MDS0261860.1"/>
    </source>
</evidence>
<accession>A0ABU2FJH5</accession>
<evidence type="ECO:0000259" key="2">
    <source>
        <dbReference type="Pfam" id="PF22665"/>
    </source>
</evidence>